<dbReference type="AlphaFoldDB" id="A0A1N7C7X5"/>
<dbReference type="Pfam" id="PF23956">
    <property type="entry name" value="DUF7285"/>
    <property type="match status" value="1"/>
</dbReference>
<reference evidence="4" key="1">
    <citation type="submission" date="2017-01" db="EMBL/GenBank/DDBJ databases">
        <authorList>
            <person name="Varghese N."/>
            <person name="Submissions S."/>
        </authorList>
    </citation>
    <scope>NUCLEOTIDE SEQUENCE [LARGE SCALE GENOMIC DNA]</scope>
    <source>
        <strain evidence="4">type strain: HArc-</strain>
    </source>
</reference>
<evidence type="ECO:0000313" key="4">
    <source>
        <dbReference type="Proteomes" id="UP000185936"/>
    </source>
</evidence>
<sequence>MPRAARAQTEPLAALVAVMALLTGIGLYTVYLGSVLPGMSDRTVEETAIDRVWDDLRDNERGAVPVYRYAADPDRELREALEQASLPNGKNSYLEIRGYEDGEPTVFASAHFDSDGDDLRARQLASTHPDYGPPRGADEPTETGIATRPISIEVTEADVRGGTLHVEVW</sequence>
<keyword evidence="2" id="KW-1133">Transmembrane helix</keyword>
<keyword evidence="2" id="KW-0812">Transmembrane</keyword>
<dbReference type="STRING" id="308853.SAMN05421752_101170"/>
<accession>A0A1N7C7X5</accession>
<evidence type="ECO:0000256" key="1">
    <source>
        <dbReference type="SAM" id="MobiDB-lite"/>
    </source>
</evidence>
<feature type="region of interest" description="Disordered" evidence="1">
    <location>
        <begin position="124"/>
        <end position="144"/>
    </location>
</feature>
<protein>
    <submittedName>
        <fullName evidence="3">Uncharacterized protein</fullName>
    </submittedName>
</protein>
<dbReference type="InterPro" id="IPR055709">
    <property type="entry name" value="DUF7285"/>
</dbReference>
<dbReference type="Proteomes" id="UP000185936">
    <property type="component" value="Unassembled WGS sequence"/>
</dbReference>
<gene>
    <name evidence="3" type="ORF">SAMN05421752_101170</name>
</gene>
<dbReference type="RefSeq" id="WP_076607283.1">
    <property type="nucleotide sequence ID" value="NZ_FTNR01000001.1"/>
</dbReference>
<evidence type="ECO:0000256" key="2">
    <source>
        <dbReference type="SAM" id="Phobius"/>
    </source>
</evidence>
<dbReference type="EMBL" id="FTNR01000001">
    <property type="protein sequence ID" value="SIR59587.1"/>
    <property type="molecule type" value="Genomic_DNA"/>
</dbReference>
<keyword evidence="2" id="KW-0472">Membrane</keyword>
<evidence type="ECO:0000313" key="3">
    <source>
        <dbReference type="EMBL" id="SIR59587.1"/>
    </source>
</evidence>
<feature type="transmembrane region" description="Helical" evidence="2">
    <location>
        <begin position="12"/>
        <end position="33"/>
    </location>
</feature>
<name>A0A1N7C7X5_9EURY</name>
<proteinExistence type="predicted"/>
<keyword evidence="4" id="KW-1185">Reference proteome</keyword>
<organism evidence="3 4">
    <name type="scientific">Natronorubrum thiooxidans</name>
    <dbReference type="NCBI Taxonomy" id="308853"/>
    <lineage>
        <taxon>Archaea</taxon>
        <taxon>Methanobacteriati</taxon>
        <taxon>Methanobacteriota</taxon>
        <taxon>Stenosarchaea group</taxon>
        <taxon>Halobacteria</taxon>
        <taxon>Halobacteriales</taxon>
        <taxon>Natrialbaceae</taxon>
        <taxon>Natronorubrum</taxon>
    </lineage>
</organism>